<accession>A0A378W001</accession>
<dbReference type="AlphaFoldDB" id="A0A378W001"/>
<name>A0A378W001_NEIGO</name>
<gene>
    <name evidence="1" type="ORF">NCTC11421_02723</name>
</gene>
<protein>
    <submittedName>
        <fullName evidence="1">Cupin family protein</fullName>
    </submittedName>
</protein>
<proteinExistence type="predicted"/>
<reference evidence="1" key="1">
    <citation type="submission" date="2018-06" db="EMBL/GenBank/DDBJ databases">
        <authorList>
            <consortium name="Pathogen Informatics"/>
            <person name="Doyle S."/>
        </authorList>
    </citation>
    <scope>NUCLEOTIDE SEQUENCE [LARGE SCALE GENOMIC DNA]</scope>
    <source>
        <strain evidence="1">NCTC11421</strain>
    </source>
</reference>
<organism evidence="1">
    <name type="scientific">Neisseria gonorrhoeae</name>
    <dbReference type="NCBI Taxonomy" id="485"/>
    <lineage>
        <taxon>Bacteria</taxon>
        <taxon>Pseudomonadati</taxon>
        <taxon>Pseudomonadota</taxon>
        <taxon>Betaproteobacteria</taxon>
        <taxon>Neisseriales</taxon>
        <taxon>Neisseriaceae</taxon>
        <taxon>Neisseria</taxon>
    </lineage>
</organism>
<evidence type="ECO:0000313" key="1">
    <source>
        <dbReference type="EMBL" id="SUA24719.1"/>
    </source>
</evidence>
<dbReference type="EMBL" id="UGRI01000001">
    <property type="protein sequence ID" value="SUA24719.1"/>
    <property type="molecule type" value="Genomic_DNA"/>
</dbReference>
<sequence>MLEHIGKNEPLLLKNLLVNFNQGKYEEVRKLIYQLIELDFWKFCEGFYEKLEAIYIFRNISNSLLSSAIFLSDMFLLDYINKYSWNLNFIQGTLNFFQYICHMFC</sequence>